<sequence>MRNLNPRNLTRRSRWLVAAGVTAGATAVAVVAGLLFLDSGSGPDKARALTADEANRLAITRFRNYESGGRSVRITVPDVAGGLVVTASVDFRAKLAYGVIRGEGRNSSSDGLVQWSPTVVSVAPLADAPDQAPVTPPTTGWSSRPLQANGSALDSALRIALGLGNDRPDNAQLLPQNGASWLGQETLNGHEVVRMSGPGARDRPDTKDTVHYWIGTDGTMYRVQVTVASDPQPVVIDFDTQPFTPVKPIPHAG</sequence>
<evidence type="ECO:0008006" key="4">
    <source>
        <dbReference type="Google" id="ProtNLM"/>
    </source>
</evidence>
<dbReference type="EMBL" id="JACHNF010000001">
    <property type="protein sequence ID" value="MBB5980548.1"/>
    <property type="molecule type" value="Genomic_DNA"/>
</dbReference>
<keyword evidence="3" id="KW-1185">Reference proteome</keyword>
<protein>
    <recommendedName>
        <fullName evidence="4">LppX_LprAFG lipoprotein</fullName>
    </recommendedName>
</protein>
<keyword evidence="1" id="KW-0472">Membrane</keyword>
<evidence type="ECO:0000313" key="3">
    <source>
        <dbReference type="Proteomes" id="UP000558997"/>
    </source>
</evidence>
<proteinExistence type="predicted"/>
<gene>
    <name evidence="2" type="ORF">HDA44_003889</name>
</gene>
<feature type="transmembrane region" description="Helical" evidence="1">
    <location>
        <begin position="15"/>
        <end position="37"/>
    </location>
</feature>
<reference evidence="2 3" key="1">
    <citation type="submission" date="2020-08" db="EMBL/GenBank/DDBJ databases">
        <title>Sequencing the genomes of 1000 actinobacteria strains.</title>
        <authorList>
            <person name="Klenk H.-P."/>
        </authorList>
    </citation>
    <scope>NUCLEOTIDE SEQUENCE [LARGE SCALE GENOMIC DNA]</scope>
    <source>
        <strain evidence="2 3">DSM 17294</strain>
    </source>
</reference>
<dbReference type="AlphaFoldDB" id="A0A841DZA1"/>
<name>A0A841DZA1_9ACTN</name>
<comment type="caution">
    <text evidence="2">The sequence shown here is derived from an EMBL/GenBank/DDBJ whole genome shotgun (WGS) entry which is preliminary data.</text>
</comment>
<organism evidence="2 3">
    <name type="scientific">Kribbella solani</name>
    <dbReference type="NCBI Taxonomy" id="236067"/>
    <lineage>
        <taxon>Bacteria</taxon>
        <taxon>Bacillati</taxon>
        <taxon>Actinomycetota</taxon>
        <taxon>Actinomycetes</taxon>
        <taxon>Propionibacteriales</taxon>
        <taxon>Kribbellaceae</taxon>
        <taxon>Kribbella</taxon>
    </lineage>
</organism>
<keyword evidence="1" id="KW-1133">Transmembrane helix</keyword>
<accession>A0A841DZA1</accession>
<keyword evidence="1" id="KW-0812">Transmembrane</keyword>
<dbReference type="RefSeq" id="WP_202887434.1">
    <property type="nucleotide sequence ID" value="NZ_BAAAVN010000003.1"/>
</dbReference>
<evidence type="ECO:0000313" key="2">
    <source>
        <dbReference type="EMBL" id="MBB5980548.1"/>
    </source>
</evidence>
<evidence type="ECO:0000256" key="1">
    <source>
        <dbReference type="SAM" id="Phobius"/>
    </source>
</evidence>
<dbReference type="Proteomes" id="UP000558997">
    <property type="component" value="Unassembled WGS sequence"/>
</dbReference>